<comment type="similarity">
    <text evidence="2">Belongs to the snRNP Sm proteins family.</text>
</comment>
<evidence type="ECO:0000256" key="1">
    <source>
        <dbReference type="ARBA" id="ARBA00004123"/>
    </source>
</evidence>
<keyword evidence="3" id="KW-0507">mRNA processing</keyword>
<dbReference type="SUPFAM" id="SSF50182">
    <property type="entry name" value="Sm-like ribonucleoproteins"/>
    <property type="match status" value="1"/>
</dbReference>
<dbReference type="Pfam" id="PF01423">
    <property type="entry name" value="LSM"/>
    <property type="match status" value="1"/>
</dbReference>
<feature type="domain" description="Sm" evidence="9">
    <location>
        <begin position="2"/>
        <end position="76"/>
    </location>
</feature>
<dbReference type="Proteomes" id="UP001470230">
    <property type="component" value="Unassembled WGS sequence"/>
</dbReference>
<evidence type="ECO:0000256" key="6">
    <source>
        <dbReference type="ARBA" id="ARBA00023187"/>
    </source>
</evidence>
<evidence type="ECO:0000256" key="5">
    <source>
        <dbReference type="ARBA" id="ARBA00022884"/>
    </source>
</evidence>
<dbReference type="EMBL" id="JAPFFF010000003">
    <property type="protein sequence ID" value="KAK8894311.1"/>
    <property type="molecule type" value="Genomic_DNA"/>
</dbReference>
<keyword evidence="8" id="KW-0687">Ribonucleoprotein</keyword>
<accession>A0ABR2KTH8</accession>
<dbReference type="InterPro" id="IPR016654">
    <property type="entry name" value="U6_snRNA_Lsm2"/>
</dbReference>
<keyword evidence="11" id="KW-1185">Reference proteome</keyword>
<dbReference type="PANTHER" id="PTHR13829:SF2">
    <property type="entry name" value="U6 SNRNA-ASSOCIATED SM-LIKE PROTEIN LSM2"/>
    <property type="match status" value="1"/>
</dbReference>
<dbReference type="InterPro" id="IPR001163">
    <property type="entry name" value="Sm_dom_euk/arc"/>
</dbReference>
<evidence type="ECO:0000313" key="11">
    <source>
        <dbReference type="Proteomes" id="UP001470230"/>
    </source>
</evidence>
<name>A0ABR2KTH8_9EUKA</name>
<comment type="caution">
    <text evidence="10">The sequence shown here is derived from an EMBL/GenBank/DDBJ whole genome shotgun (WGS) entry which is preliminary data.</text>
</comment>
<dbReference type="PROSITE" id="PS52002">
    <property type="entry name" value="SM"/>
    <property type="match status" value="1"/>
</dbReference>
<gene>
    <name evidence="10" type="ORF">M9Y10_022746</name>
</gene>
<evidence type="ECO:0000256" key="3">
    <source>
        <dbReference type="ARBA" id="ARBA00022664"/>
    </source>
</evidence>
<dbReference type="SMART" id="SM00651">
    <property type="entry name" value="Sm"/>
    <property type="match status" value="1"/>
</dbReference>
<keyword evidence="7" id="KW-0539">Nucleus</keyword>
<protein>
    <submittedName>
        <fullName evidence="10">U6 snRNA-associated Sm-like protein LSm2</fullName>
    </submittedName>
</protein>
<keyword evidence="4" id="KW-0747">Spliceosome</keyword>
<organism evidence="10 11">
    <name type="scientific">Tritrichomonas musculus</name>
    <dbReference type="NCBI Taxonomy" id="1915356"/>
    <lineage>
        <taxon>Eukaryota</taxon>
        <taxon>Metamonada</taxon>
        <taxon>Parabasalia</taxon>
        <taxon>Tritrichomonadida</taxon>
        <taxon>Tritrichomonadidae</taxon>
        <taxon>Tritrichomonas</taxon>
    </lineage>
</organism>
<evidence type="ECO:0000256" key="4">
    <source>
        <dbReference type="ARBA" id="ARBA00022728"/>
    </source>
</evidence>
<comment type="subcellular location">
    <subcellularLocation>
        <location evidence="1">Nucleus</location>
    </subcellularLocation>
</comment>
<dbReference type="PANTHER" id="PTHR13829">
    <property type="entry name" value="SNRNP CORE PROTEIN FAMILY MEMBER"/>
    <property type="match status" value="1"/>
</dbReference>
<evidence type="ECO:0000256" key="7">
    <source>
        <dbReference type="ARBA" id="ARBA00023242"/>
    </source>
</evidence>
<evidence type="ECO:0000256" key="8">
    <source>
        <dbReference type="ARBA" id="ARBA00023274"/>
    </source>
</evidence>
<evidence type="ECO:0000256" key="2">
    <source>
        <dbReference type="ARBA" id="ARBA00006850"/>
    </source>
</evidence>
<evidence type="ECO:0000313" key="10">
    <source>
        <dbReference type="EMBL" id="KAK8894311.1"/>
    </source>
</evidence>
<reference evidence="10 11" key="1">
    <citation type="submission" date="2024-04" db="EMBL/GenBank/DDBJ databases">
        <title>Tritrichomonas musculus Genome.</title>
        <authorList>
            <person name="Alves-Ferreira E."/>
            <person name="Grigg M."/>
            <person name="Lorenzi H."/>
            <person name="Galac M."/>
        </authorList>
    </citation>
    <scope>NUCLEOTIDE SEQUENCE [LARGE SCALE GENOMIC DNA]</scope>
    <source>
        <strain evidence="10 11">EAF2021</strain>
    </source>
</reference>
<keyword evidence="5" id="KW-0694">RNA-binding</keyword>
<dbReference type="Gene3D" id="2.30.30.100">
    <property type="match status" value="1"/>
</dbReference>
<dbReference type="InterPro" id="IPR047575">
    <property type="entry name" value="Sm"/>
</dbReference>
<keyword evidence="6" id="KW-0508">mRNA splicing</keyword>
<evidence type="ECO:0000259" key="9">
    <source>
        <dbReference type="PROSITE" id="PS52002"/>
    </source>
</evidence>
<dbReference type="InterPro" id="IPR010920">
    <property type="entry name" value="LSM_dom_sf"/>
</dbReference>
<sequence>MVFLQLFKTLEGKIVTVELMNNVVIKGKLVTTDQFFNFRLEDIEVLWNCNNLELNALTSVYLRGSTVRYMLLSKEDVDLELLRDATRRHNQGSQ</sequence>
<proteinExistence type="inferred from homology"/>